<evidence type="ECO:0000313" key="3">
    <source>
        <dbReference type="EMBL" id="CAF4128529.1"/>
    </source>
</evidence>
<evidence type="ECO:0000313" key="5">
    <source>
        <dbReference type="Proteomes" id="UP000663829"/>
    </source>
</evidence>
<dbReference type="InterPro" id="IPR011990">
    <property type="entry name" value="TPR-like_helical_dom_sf"/>
</dbReference>
<reference evidence="2" key="1">
    <citation type="submission" date="2021-02" db="EMBL/GenBank/DDBJ databases">
        <authorList>
            <person name="Nowell W R."/>
        </authorList>
    </citation>
    <scope>NUCLEOTIDE SEQUENCE</scope>
</reference>
<dbReference type="Gene3D" id="1.25.40.10">
    <property type="entry name" value="Tetratricopeptide repeat domain"/>
    <property type="match status" value="1"/>
</dbReference>
<dbReference type="EMBL" id="CAJOBA010042195">
    <property type="protein sequence ID" value="CAF4128529.1"/>
    <property type="molecule type" value="Genomic_DNA"/>
</dbReference>
<dbReference type="Proteomes" id="UP000663829">
    <property type="component" value="Unassembled WGS sequence"/>
</dbReference>
<name>A0A815Y0Q5_9BILA</name>
<proteinExistence type="predicted"/>
<sequence length="85" mass="9878">MKMQKEILPSKHPQFIMIHSNIAAVYEKLKEYTLALEHYIIAFNIAKQQSSTLMHPKLIELQKNIEIVKLKLTVQEFHLSLTSSS</sequence>
<evidence type="ECO:0000313" key="4">
    <source>
        <dbReference type="EMBL" id="CAF4427162.1"/>
    </source>
</evidence>
<dbReference type="Proteomes" id="UP000677228">
    <property type="component" value="Unassembled WGS sequence"/>
</dbReference>
<accession>A0A815Y0Q5</accession>
<evidence type="ECO:0000313" key="1">
    <source>
        <dbReference type="EMBL" id="CAF1318974.1"/>
    </source>
</evidence>
<dbReference type="EMBL" id="CAJNOK010020597">
    <property type="protein sequence ID" value="CAF1318974.1"/>
    <property type="molecule type" value="Genomic_DNA"/>
</dbReference>
<gene>
    <name evidence="2" type="ORF">GPM918_LOCUS40028</name>
    <name evidence="1" type="ORF">OVA965_LOCUS29347</name>
    <name evidence="4" type="ORF">SRO942_LOCUS40941</name>
    <name evidence="3" type="ORF">TMI583_LOCUS30114</name>
</gene>
<dbReference type="Proteomes" id="UP000682733">
    <property type="component" value="Unassembled WGS sequence"/>
</dbReference>
<keyword evidence="5" id="KW-1185">Reference proteome</keyword>
<comment type="caution">
    <text evidence="2">The sequence shown here is derived from an EMBL/GenBank/DDBJ whole genome shotgun (WGS) entry which is preliminary data.</text>
</comment>
<dbReference type="EMBL" id="CAJNOQ010028918">
    <property type="protein sequence ID" value="CAF1565139.1"/>
    <property type="molecule type" value="Genomic_DNA"/>
</dbReference>
<evidence type="ECO:0000313" key="2">
    <source>
        <dbReference type="EMBL" id="CAF1565139.1"/>
    </source>
</evidence>
<dbReference type="EMBL" id="CAJOBC010094697">
    <property type="protein sequence ID" value="CAF4427162.1"/>
    <property type="molecule type" value="Genomic_DNA"/>
</dbReference>
<evidence type="ECO:0008006" key="6">
    <source>
        <dbReference type="Google" id="ProtNLM"/>
    </source>
</evidence>
<protein>
    <recommendedName>
        <fullName evidence="6">Kinesin light chain</fullName>
    </recommendedName>
</protein>
<dbReference type="AlphaFoldDB" id="A0A815Y0Q5"/>
<dbReference type="SUPFAM" id="SSF48452">
    <property type="entry name" value="TPR-like"/>
    <property type="match status" value="1"/>
</dbReference>
<dbReference type="Proteomes" id="UP000681722">
    <property type="component" value="Unassembled WGS sequence"/>
</dbReference>
<organism evidence="2 5">
    <name type="scientific">Didymodactylos carnosus</name>
    <dbReference type="NCBI Taxonomy" id="1234261"/>
    <lineage>
        <taxon>Eukaryota</taxon>
        <taxon>Metazoa</taxon>
        <taxon>Spiralia</taxon>
        <taxon>Gnathifera</taxon>
        <taxon>Rotifera</taxon>
        <taxon>Eurotatoria</taxon>
        <taxon>Bdelloidea</taxon>
        <taxon>Philodinida</taxon>
        <taxon>Philodinidae</taxon>
        <taxon>Didymodactylos</taxon>
    </lineage>
</organism>